<dbReference type="InterPro" id="IPR036192">
    <property type="entry name" value="Cell_div_ZapA-like_sf"/>
</dbReference>
<dbReference type="Pfam" id="PF05164">
    <property type="entry name" value="ZapA"/>
    <property type="match status" value="1"/>
</dbReference>
<keyword evidence="10" id="KW-0175">Coiled coil</keyword>
<dbReference type="RefSeq" id="WP_016919904.1">
    <property type="nucleotide sequence ID" value="NZ_CP044331.1"/>
</dbReference>
<gene>
    <name evidence="11" type="primary">zapA</name>
    <name evidence="11" type="ORF">F7D14_04680</name>
</gene>
<dbReference type="GO" id="GO:0005829">
    <property type="term" value="C:cytosol"/>
    <property type="evidence" value="ECO:0007669"/>
    <property type="project" value="TreeGrafter"/>
</dbReference>
<comment type="subunit">
    <text evidence="8">Homodimer. Interacts with FtsZ.</text>
</comment>
<evidence type="ECO:0000256" key="7">
    <source>
        <dbReference type="ARBA" id="ARBA00024910"/>
    </source>
</evidence>
<reference evidence="11 12" key="1">
    <citation type="submission" date="2019-09" db="EMBL/GenBank/DDBJ databases">
        <title>Isolation and complete genome sequencing of Methylocystis species.</title>
        <authorList>
            <person name="Rumah B.L."/>
            <person name="Stead C.E."/>
            <person name="Stevens B.C."/>
            <person name="Minton N.P."/>
            <person name="Grosse-Honebrink A."/>
            <person name="Zhang Y."/>
        </authorList>
    </citation>
    <scope>NUCLEOTIDE SEQUENCE [LARGE SCALE GENOMIC DNA]</scope>
    <source>
        <strain evidence="11 12">BRCS2</strain>
    </source>
</reference>
<dbReference type="InterPro" id="IPR007838">
    <property type="entry name" value="Cell_div_ZapA-like"/>
</dbReference>
<dbReference type="GO" id="GO:0000921">
    <property type="term" value="P:septin ring assembly"/>
    <property type="evidence" value="ECO:0007669"/>
    <property type="project" value="TreeGrafter"/>
</dbReference>
<dbReference type="AlphaFoldDB" id="A0A6B8M4Z1"/>
<keyword evidence="3" id="KW-0963">Cytoplasm</keyword>
<evidence type="ECO:0000256" key="6">
    <source>
        <dbReference type="ARBA" id="ARBA00023306"/>
    </source>
</evidence>
<dbReference type="EMBL" id="CP044331">
    <property type="protein sequence ID" value="QGM96839.1"/>
    <property type="molecule type" value="Genomic_DNA"/>
</dbReference>
<accession>A0A6B8M4Z1</accession>
<keyword evidence="5" id="KW-0717">Septation</keyword>
<dbReference type="Proteomes" id="UP000422569">
    <property type="component" value="Chromosome"/>
</dbReference>
<evidence type="ECO:0000256" key="9">
    <source>
        <dbReference type="ARBA" id="ARBA00033158"/>
    </source>
</evidence>
<comment type="function">
    <text evidence="7">Activator of cell division through the inhibition of FtsZ GTPase activity, therefore promoting FtsZ assembly into bundles of protofilaments necessary for the formation of the division Z ring. It is recruited early at mid-cell but it is not essential for cell division.</text>
</comment>
<evidence type="ECO:0000313" key="12">
    <source>
        <dbReference type="Proteomes" id="UP000422569"/>
    </source>
</evidence>
<dbReference type="KEGG" id="mpar:F7D14_04680"/>
<proteinExistence type="predicted"/>
<dbReference type="SUPFAM" id="SSF102829">
    <property type="entry name" value="Cell division protein ZapA-like"/>
    <property type="match status" value="1"/>
</dbReference>
<comment type="subcellular location">
    <subcellularLocation>
        <location evidence="1">Cytoplasm</location>
    </subcellularLocation>
</comment>
<feature type="coiled-coil region" evidence="10">
    <location>
        <begin position="63"/>
        <end position="115"/>
    </location>
</feature>
<evidence type="ECO:0000313" key="11">
    <source>
        <dbReference type="EMBL" id="QGM96839.1"/>
    </source>
</evidence>
<evidence type="ECO:0000256" key="3">
    <source>
        <dbReference type="ARBA" id="ARBA00022490"/>
    </source>
</evidence>
<dbReference type="GO" id="GO:0030428">
    <property type="term" value="C:cell septum"/>
    <property type="evidence" value="ECO:0007669"/>
    <property type="project" value="TreeGrafter"/>
</dbReference>
<evidence type="ECO:0000256" key="1">
    <source>
        <dbReference type="ARBA" id="ARBA00004496"/>
    </source>
</evidence>
<evidence type="ECO:0000256" key="10">
    <source>
        <dbReference type="SAM" id="Coils"/>
    </source>
</evidence>
<evidence type="ECO:0000256" key="8">
    <source>
        <dbReference type="ARBA" id="ARBA00026068"/>
    </source>
</evidence>
<dbReference type="GO" id="GO:0043093">
    <property type="term" value="P:FtsZ-dependent cytokinesis"/>
    <property type="evidence" value="ECO:0007669"/>
    <property type="project" value="TreeGrafter"/>
</dbReference>
<keyword evidence="4 11" id="KW-0132">Cell division</keyword>
<dbReference type="Gene3D" id="6.10.250.790">
    <property type="match status" value="1"/>
</dbReference>
<evidence type="ECO:0000256" key="4">
    <source>
        <dbReference type="ARBA" id="ARBA00022618"/>
    </source>
</evidence>
<dbReference type="InterPro" id="IPR053712">
    <property type="entry name" value="Bac_CellDiv_Activator"/>
</dbReference>
<organism evidence="11 12">
    <name type="scientific">Methylocystis parvus</name>
    <dbReference type="NCBI Taxonomy" id="134"/>
    <lineage>
        <taxon>Bacteria</taxon>
        <taxon>Pseudomonadati</taxon>
        <taxon>Pseudomonadota</taxon>
        <taxon>Alphaproteobacteria</taxon>
        <taxon>Hyphomicrobiales</taxon>
        <taxon>Methylocystaceae</taxon>
        <taxon>Methylocystis</taxon>
    </lineage>
</organism>
<keyword evidence="12" id="KW-1185">Reference proteome</keyword>
<evidence type="ECO:0000256" key="2">
    <source>
        <dbReference type="ARBA" id="ARBA00015195"/>
    </source>
</evidence>
<dbReference type="PANTHER" id="PTHR34981:SF1">
    <property type="entry name" value="CELL DIVISION PROTEIN ZAPA"/>
    <property type="match status" value="1"/>
</dbReference>
<dbReference type="PANTHER" id="PTHR34981">
    <property type="entry name" value="CELL DIVISION PROTEIN ZAPA"/>
    <property type="match status" value="1"/>
</dbReference>
<protein>
    <recommendedName>
        <fullName evidence="2">Cell division protein ZapA</fullName>
    </recommendedName>
    <alternativeName>
        <fullName evidence="9">Z ring-associated protein ZapA</fullName>
    </alternativeName>
</protein>
<dbReference type="GO" id="GO:0000917">
    <property type="term" value="P:division septum assembly"/>
    <property type="evidence" value="ECO:0007669"/>
    <property type="project" value="UniProtKB-KW"/>
</dbReference>
<keyword evidence="6" id="KW-0131">Cell cycle</keyword>
<dbReference type="GO" id="GO:0032153">
    <property type="term" value="C:cell division site"/>
    <property type="evidence" value="ECO:0007669"/>
    <property type="project" value="TreeGrafter"/>
</dbReference>
<sequence>MAAVIVSIAGRTYRLSCDDGEEPRLEQLARYVESKILSMKDGFKEIGEQRIVVMAALAIADEATDARGKAQAMEMDIAALRAELDSVKKAAAALEERVSGAVEDAARRIEQLNTELQKPSVKDDFPV</sequence>
<name>A0A6B8M4Z1_9HYPH</name>
<evidence type="ECO:0000256" key="5">
    <source>
        <dbReference type="ARBA" id="ARBA00023210"/>
    </source>
</evidence>